<dbReference type="GO" id="GO:0140359">
    <property type="term" value="F:ABC-type transporter activity"/>
    <property type="evidence" value="ECO:0007669"/>
    <property type="project" value="InterPro"/>
</dbReference>
<dbReference type="InterPro" id="IPR043926">
    <property type="entry name" value="ABCG_dom"/>
</dbReference>
<feature type="transmembrane region" description="Helical" evidence="10">
    <location>
        <begin position="753"/>
        <end position="772"/>
    </location>
</feature>
<reference evidence="12" key="1">
    <citation type="submission" date="2021-12" db="EMBL/GenBank/DDBJ databases">
        <title>Prjna785345.</title>
        <authorList>
            <person name="Rujirawat T."/>
            <person name="Krajaejun T."/>
        </authorList>
    </citation>
    <scope>NUCLEOTIDE SEQUENCE</scope>
    <source>
        <strain evidence="12">Pi057C3</strain>
    </source>
</reference>
<organism evidence="12 13">
    <name type="scientific">Pythium insidiosum</name>
    <name type="common">Pythiosis disease agent</name>
    <dbReference type="NCBI Taxonomy" id="114742"/>
    <lineage>
        <taxon>Eukaryota</taxon>
        <taxon>Sar</taxon>
        <taxon>Stramenopiles</taxon>
        <taxon>Oomycota</taxon>
        <taxon>Peronosporomycetes</taxon>
        <taxon>Pythiales</taxon>
        <taxon>Pythiaceae</taxon>
        <taxon>Pythium</taxon>
    </lineage>
</organism>
<keyword evidence="13" id="KW-1185">Reference proteome</keyword>
<comment type="similarity">
    <text evidence="2">Belongs to the ABC transporter superfamily. ABCG family. PDR (TC 3.A.1.205) subfamily.</text>
</comment>
<keyword evidence="7 10" id="KW-1133">Transmembrane helix</keyword>
<evidence type="ECO:0000313" key="13">
    <source>
        <dbReference type="Proteomes" id="UP001209570"/>
    </source>
</evidence>
<dbReference type="InterPro" id="IPR003593">
    <property type="entry name" value="AAA+_ATPase"/>
</dbReference>
<dbReference type="Pfam" id="PF01061">
    <property type="entry name" value="ABC2_membrane"/>
    <property type="match status" value="1"/>
</dbReference>
<sequence length="987" mass="108933">MTHDDGGEPAAGDGALDATVNDTELPRDVADARPRPAQVVDSSVLEGRRHHLGSLTEEMLDVVPDLLQPDGRHRSASALISTTSVLRQKSMTLERYSSLDTSNLETMLSGGLDRFYHKYKTAWKKHNLSFPTPEIVFEDLSYSVRISTEPSASKGSIGGFIRAVVRPWRKLKTVKKPILHTMSGIIRPGNIILPQLIPDYWIWMHWFNPVAWALRALLLIEFHDKRHSIETQTAFLQRFQVTEGPEFVWIAVIILIFYYILFTLLNTLALQFIRYEVQATAASSPGMAEETYPECAKPPATTSITDSIAVPEKATGSEDTSILQGVDITSKNVVIEMAEATAPAQNDTASSNITSTAIIPAYLAVRNLSYFVPNPAGGAELQLLHNVSVHFTPGKMTALMGSSGAGKTTLMDVLAGRKTGGRITGEILVNGEPKNPVTFSRIAGYVEQMDIHSGGATIEEALQFSARLRLPSGMTESARSENVKNVMDLLELHPIAHDLIHNCSIEQKKRITIGVEVVANPSILFLDEPTSGLDARSASLVMKGVLSIARTGRTVLCTIHQPSTQIFEMFDSLLLLQKGGYIAFFGDLGIGSERLVNYFQSIPDTRPMPARYNPATYMLEVIGAGIGRGQARDYSVEYVQSSLCAANMQITSALAQGVIPSEISCSTPTVLGIGATGETQPMMVRFSTLGLTPMATGLSVQLRACGAKMRLLYWRCPQYNLMRLVSFPVYAVIFGTTFYQLKQTAPAAVNSHVGLMYNTLDFIGVINLMTVLDIVTSERAVYYRERMSNYYGALPYAVSLYFAELPYLVLTSFIFMNVEYWLVGWNADASSFFLYWFIFFLHVSICTSIGQLMCVLLPNIKVANVAAGALSVIFNLYAGFLMPHIDMKAFYRWVRYLVPTKYSLESLVGIEMGRCDAARPTHGCLIVSIPGANGAPATTMELHAFIKSNYGFEYNDIWTNMAVLIGIWMLLQVAIYLTLRFVSHLKR</sequence>
<gene>
    <name evidence="12" type="ORF">P43SY_008524</name>
</gene>
<feature type="region of interest" description="Disordered" evidence="9">
    <location>
        <begin position="1"/>
        <end position="20"/>
    </location>
</feature>
<evidence type="ECO:0000256" key="5">
    <source>
        <dbReference type="ARBA" id="ARBA00022741"/>
    </source>
</evidence>
<evidence type="ECO:0000256" key="6">
    <source>
        <dbReference type="ARBA" id="ARBA00022840"/>
    </source>
</evidence>
<dbReference type="Pfam" id="PF19055">
    <property type="entry name" value="ABC2_membrane_7"/>
    <property type="match status" value="1"/>
</dbReference>
<evidence type="ECO:0000256" key="10">
    <source>
        <dbReference type="SAM" id="Phobius"/>
    </source>
</evidence>
<evidence type="ECO:0000256" key="1">
    <source>
        <dbReference type="ARBA" id="ARBA00004141"/>
    </source>
</evidence>
<evidence type="ECO:0000256" key="7">
    <source>
        <dbReference type="ARBA" id="ARBA00022989"/>
    </source>
</evidence>
<keyword evidence="5" id="KW-0547">Nucleotide-binding</keyword>
<dbReference type="InterPro" id="IPR013525">
    <property type="entry name" value="ABC2_TM"/>
</dbReference>
<proteinExistence type="inferred from homology"/>
<keyword evidence="6" id="KW-0067">ATP-binding</keyword>
<feature type="transmembrane region" description="Helical" evidence="10">
    <location>
        <begin position="721"/>
        <end position="741"/>
    </location>
</feature>
<dbReference type="GO" id="GO:0005524">
    <property type="term" value="F:ATP binding"/>
    <property type="evidence" value="ECO:0007669"/>
    <property type="project" value="UniProtKB-KW"/>
</dbReference>
<dbReference type="FunFam" id="3.40.50.300:FF:000289">
    <property type="entry name" value="ABC transporter G family member 31"/>
    <property type="match status" value="1"/>
</dbReference>
<dbReference type="Pfam" id="PF00005">
    <property type="entry name" value="ABC_tran"/>
    <property type="match status" value="1"/>
</dbReference>
<evidence type="ECO:0000256" key="9">
    <source>
        <dbReference type="SAM" id="MobiDB-lite"/>
    </source>
</evidence>
<dbReference type="Gene3D" id="3.40.50.300">
    <property type="entry name" value="P-loop containing nucleotide triphosphate hydrolases"/>
    <property type="match status" value="1"/>
</dbReference>
<dbReference type="GO" id="GO:0016020">
    <property type="term" value="C:membrane"/>
    <property type="evidence" value="ECO:0007669"/>
    <property type="project" value="UniProtKB-SubCell"/>
</dbReference>
<dbReference type="Proteomes" id="UP001209570">
    <property type="component" value="Unassembled WGS sequence"/>
</dbReference>
<feature type="transmembrane region" description="Helical" evidence="10">
    <location>
        <begin position="957"/>
        <end position="979"/>
    </location>
</feature>
<keyword evidence="3" id="KW-0813">Transport</keyword>
<feature type="transmembrane region" description="Helical" evidence="10">
    <location>
        <begin position="247"/>
        <end position="265"/>
    </location>
</feature>
<feature type="transmembrane region" description="Helical" evidence="10">
    <location>
        <begin position="793"/>
        <end position="815"/>
    </location>
</feature>
<name>A0AAD5MBK8_PYTIN</name>
<evidence type="ECO:0000256" key="8">
    <source>
        <dbReference type="ARBA" id="ARBA00023136"/>
    </source>
</evidence>
<keyword evidence="8 10" id="KW-0472">Membrane</keyword>
<dbReference type="InterPro" id="IPR027417">
    <property type="entry name" value="P-loop_NTPase"/>
</dbReference>
<dbReference type="InterPro" id="IPR034003">
    <property type="entry name" value="ABCG_PDR_2"/>
</dbReference>
<dbReference type="CDD" id="cd03232">
    <property type="entry name" value="ABCG_PDR_domain2"/>
    <property type="match status" value="1"/>
</dbReference>
<evidence type="ECO:0000256" key="3">
    <source>
        <dbReference type="ARBA" id="ARBA00022448"/>
    </source>
</evidence>
<evidence type="ECO:0000256" key="2">
    <source>
        <dbReference type="ARBA" id="ARBA00006012"/>
    </source>
</evidence>
<evidence type="ECO:0000259" key="11">
    <source>
        <dbReference type="PROSITE" id="PS50893"/>
    </source>
</evidence>
<dbReference type="AlphaFoldDB" id="A0AAD5MBK8"/>
<evidence type="ECO:0000256" key="4">
    <source>
        <dbReference type="ARBA" id="ARBA00022692"/>
    </source>
</evidence>
<comment type="subcellular location">
    <subcellularLocation>
        <location evidence="1">Membrane</location>
        <topology evidence="1">Multi-pass membrane protein</topology>
    </subcellularLocation>
</comment>
<protein>
    <recommendedName>
        <fullName evidence="11">ABC transporter domain-containing protein</fullName>
    </recommendedName>
</protein>
<comment type="caution">
    <text evidence="12">The sequence shown here is derived from an EMBL/GenBank/DDBJ whole genome shotgun (WGS) entry which is preliminary data.</text>
</comment>
<dbReference type="SUPFAM" id="SSF52540">
    <property type="entry name" value="P-loop containing nucleoside triphosphate hydrolases"/>
    <property type="match status" value="1"/>
</dbReference>
<dbReference type="PANTHER" id="PTHR19241">
    <property type="entry name" value="ATP-BINDING CASSETTE TRANSPORTER"/>
    <property type="match status" value="1"/>
</dbReference>
<dbReference type="PROSITE" id="PS50893">
    <property type="entry name" value="ABC_TRANSPORTER_2"/>
    <property type="match status" value="1"/>
</dbReference>
<dbReference type="EMBL" id="JAKCXM010000003">
    <property type="protein sequence ID" value="KAJ0409652.1"/>
    <property type="molecule type" value="Genomic_DNA"/>
</dbReference>
<keyword evidence="4 10" id="KW-0812">Transmembrane</keyword>
<accession>A0AAD5MBK8</accession>
<evidence type="ECO:0000313" key="12">
    <source>
        <dbReference type="EMBL" id="KAJ0409652.1"/>
    </source>
</evidence>
<dbReference type="GO" id="GO:0016887">
    <property type="term" value="F:ATP hydrolysis activity"/>
    <property type="evidence" value="ECO:0007669"/>
    <property type="project" value="InterPro"/>
</dbReference>
<feature type="compositionally biased region" description="Low complexity" evidence="9">
    <location>
        <begin position="8"/>
        <end position="18"/>
    </location>
</feature>
<feature type="transmembrane region" description="Helical" evidence="10">
    <location>
        <begin position="835"/>
        <end position="858"/>
    </location>
</feature>
<feature type="transmembrane region" description="Helical" evidence="10">
    <location>
        <begin position="865"/>
        <end position="885"/>
    </location>
</feature>
<dbReference type="InterPro" id="IPR003439">
    <property type="entry name" value="ABC_transporter-like_ATP-bd"/>
</dbReference>
<dbReference type="SMART" id="SM00382">
    <property type="entry name" value="AAA"/>
    <property type="match status" value="1"/>
</dbReference>
<feature type="domain" description="ABC transporter" evidence="11">
    <location>
        <begin position="363"/>
        <end position="603"/>
    </location>
</feature>